<proteinExistence type="predicted"/>
<dbReference type="EMBL" id="FNOB01000013">
    <property type="protein sequence ID" value="SDX30029.1"/>
    <property type="molecule type" value="Genomic_DNA"/>
</dbReference>
<reference evidence="8 9" key="2">
    <citation type="submission" date="2016-10" db="EMBL/GenBank/DDBJ databases">
        <authorList>
            <person name="Varghese N."/>
            <person name="Submissions S."/>
        </authorList>
    </citation>
    <scope>NUCLEOTIDE SEQUENCE [LARGE SCALE GENOMIC DNA]</scope>
    <source>
        <strain evidence="8 9">DSM 24802</strain>
    </source>
</reference>
<keyword evidence="4" id="KW-0472">Membrane</keyword>
<dbReference type="GO" id="GO:0046872">
    <property type="term" value="F:metal ion binding"/>
    <property type="evidence" value="ECO:0007669"/>
    <property type="project" value="UniProtKB-KW"/>
</dbReference>
<evidence type="ECO:0000256" key="5">
    <source>
        <dbReference type="ARBA" id="ARBA00023211"/>
    </source>
</evidence>
<dbReference type="InterPro" id="IPR043461">
    <property type="entry name" value="LpxH-like"/>
</dbReference>
<dbReference type="GO" id="GO:0016020">
    <property type="term" value="C:membrane"/>
    <property type="evidence" value="ECO:0007669"/>
    <property type="project" value="GOC"/>
</dbReference>
<dbReference type="AlphaFoldDB" id="A0AAN4ZZK2"/>
<evidence type="ECO:0000256" key="3">
    <source>
        <dbReference type="ARBA" id="ARBA00022723"/>
    </source>
</evidence>
<dbReference type="Proteomes" id="UP000199541">
    <property type="component" value="Unassembled WGS sequence"/>
</dbReference>
<dbReference type="Proteomes" id="UP000634647">
    <property type="component" value="Unassembled WGS sequence"/>
</dbReference>
<keyword evidence="7" id="KW-0378">Hydrolase</keyword>
<evidence type="ECO:0000313" key="10">
    <source>
        <dbReference type="Proteomes" id="UP000634647"/>
    </source>
</evidence>
<name>A0AAN4ZZK2_9RHOB</name>
<keyword evidence="2" id="KW-0997">Cell inner membrane</keyword>
<keyword evidence="5" id="KW-0464">Manganese</keyword>
<dbReference type="InterPro" id="IPR004843">
    <property type="entry name" value="Calcineurin-like_PHP"/>
</dbReference>
<dbReference type="InterPro" id="IPR029052">
    <property type="entry name" value="Metallo-depent_PP-like"/>
</dbReference>
<dbReference type="GO" id="GO:0009245">
    <property type="term" value="P:lipid A biosynthetic process"/>
    <property type="evidence" value="ECO:0007669"/>
    <property type="project" value="TreeGrafter"/>
</dbReference>
<dbReference type="PANTHER" id="PTHR34990:SF2">
    <property type="entry name" value="BLL8164 PROTEIN"/>
    <property type="match status" value="1"/>
</dbReference>
<dbReference type="EMBL" id="BNAB01000009">
    <property type="protein sequence ID" value="GHE02432.1"/>
    <property type="molecule type" value="Genomic_DNA"/>
</dbReference>
<evidence type="ECO:0000313" key="9">
    <source>
        <dbReference type="Proteomes" id="UP000199541"/>
    </source>
</evidence>
<evidence type="ECO:0000256" key="4">
    <source>
        <dbReference type="ARBA" id="ARBA00023136"/>
    </source>
</evidence>
<evidence type="ECO:0000313" key="7">
    <source>
        <dbReference type="EMBL" id="GHE02432.1"/>
    </source>
</evidence>
<gene>
    <name evidence="7" type="ORF">GCM10008024_21870</name>
    <name evidence="8" type="ORF">SAMN05444006_11370</name>
</gene>
<dbReference type="RefSeq" id="WP_051646322.1">
    <property type="nucleotide sequence ID" value="NZ_BNAB01000009.1"/>
</dbReference>
<evidence type="ECO:0000256" key="1">
    <source>
        <dbReference type="ARBA" id="ARBA00022475"/>
    </source>
</evidence>
<evidence type="ECO:0000259" key="6">
    <source>
        <dbReference type="Pfam" id="PF00149"/>
    </source>
</evidence>
<keyword evidence="1" id="KW-1003">Cell membrane</keyword>
<protein>
    <submittedName>
        <fullName evidence="7">UDP-2,3-diacylglucosamine hydrolase</fullName>
    </submittedName>
    <submittedName>
        <fullName evidence="8">UDP-2,3-diacylglucosamine pyrophosphatase LpxH</fullName>
    </submittedName>
</protein>
<reference evidence="7" key="3">
    <citation type="submission" date="2023-06" db="EMBL/GenBank/DDBJ databases">
        <authorList>
            <person name="Sun Q."/>
            <person name="Zhou Y."/>
        </authorList>
    </citation>
    <scope>NUCLEOTIDE SEQUENCE</scope>
    <source>
        <strain evidence="7">CGMCC 1.10859</strain>
    </source>
</reference>
<dbReference type="PANTHER" id="PTHR34990">
    <property type="entry name" value="UDP-2,3-DIACYLGLUCOSAMINE HYDROLASE-RELATED"/>
    <property type="match status" value="1"/>
</dbReference>
<dbReference type="Gene3D" id="3.60.21.10">
    <property type="match status" value="1"/>
</dbReference>
<dbReference type="SUPFAM" id="SSF56300">
    <property type="entry name" value="Metallo-dependent phosphatases"/>
    <property type="match status" value="1"/>
</dbReference>
<keyword evidence="3" id="KW-0479">Metal-binding</keyword>
<dbReference type="CDD" id="cd07398">
    <property type="entry name" value="MPP_YbbF-LpxH"/>
    <property type="match status" value="1"/>
</dbReference>
<organism evidence="7 10">
    <name type="scientific">Allgaiera indica</name>
    <dbReference type="NCBI Taxonomy" id="765699"/>
    <lineage>
        <taxon>Bacteria</taxon>
        <taxon>Pseudomonadati</taxon>
        <taxon>Pseudomonadota</taxon>
        <taxon>Alphaproteobacteria</taxon>
        <taxon>Rhodobacterales</taxon>
        <taxon>Paracoccaceae</taxon>
        <taxon>Allgaiera</taxon>
    </lineage>
</organism>
<dbReference type="GO" id="GO:0008758">
    <property type="term" value="F:UDP-2,3-diacylglucosamine hydrolase activity"/>
    <property type="evidence" value="ECO:0007669"/>
    <property type="project" value="TreeGrafter"/>
</dbReference>
<evidence type="ECO:0000256" key="2">
    <source>
        <dbReference type="ARBA" id="ARBA00022519"/>
    </source>
</evidence>
<accession>A0AAN4ZZK2</accession>
<keyword evidence="9" id="KW-1185">Reference proteome</keyword>
<sequence>MRDDRATFEAMLSGPDAPRPVPTRPRRHFRALFISDVHMGARGCRIEALVDFLTHVSADTIYLVGDIFDSWVPIGKNWTPAHDMAVRLILDFAEAGARIVYLPGNHDAFLRRHYGTYFGQIEVVEQIRHRAIDGREYLVLHGDQCDIFQRRRARWISLMGAHVDSGLRGLSSLVNRVRKLLGMEEFIVIERALLRFNSLIRYGNRFEKRLARLARDGDYDGVICGHFHKPALHEDFGVIYANCGDWIDSFTAVTEARDGTLQLLRWAGVPASAARPVDLPEAEDAPGWVA</sequence>
<evidence type="ECO:0000313" key="8">
    <source>
        <dbReference type="EMBL" id="SDX30029.1"/>
    </source>
</evidence>
<dbReference type="Pfam" id="PF00149">
    <property type="entry name" value="Metallophos"/>
    <property type="match status" value="1"/>
</dbReference>
<comment type="caution">
    <text evidence="7">The sequence shown here is derived from an EMBL/GenBank/DDBJ whole genome shotgun (WGS) entry which is preliminary data.</text>
</comment>
<reference evidence="7" key="1">
    <citation type="journal article" date="2014" name="Int. J. Syst. Evol. Microbiol.">
        <title>Complete genome sequence of Corynebacterium casei LMG S-19264T (=DSM 44701T), isolated from a smear-ripened cheese.</title>
        <authorList>
            <consortium name="US DOE Joint Genome Institute (JGI-PGF)"/>
            <person name="Walter F."/>
            <person name="Albersmeier A."/>
            <person name="Kalinowski J."/>
            <person name="Ruckert C."/>
        </authorList>
    </citation>
    <scope>NUCLEOTIDE SEQUENCE</scope>
    <source>
        <strain evidence="7">CGMCC 1.10859</strain>
    </source>
</reference>
<feature type="domain" description="Calcineurin-like phosphoesterase" evidence="6">
    <location>
        <begin position="30"/>
        <end position="230"/>
    </location>
</feature>